<evidence type="ECO:0000313" key="3">
    <source>
        <dbReference type="Proteomes" id="UP001196413"/>
    </source>
</evidence>
<protein>
    <submittedName>
        <fullName evidence="2">Uncharacterized protein</fullName>
    </submittedName>
</protein>
<feature type="compositionally biased region" description="Polar residues" evidence="1">
    <location>
        <begin position="16"/>
        <end position="25"/>
    </location>
</feature>
<dbReference type="EMBL" id="JAHQIW010006032">
    <property type="protein sequence ID" value="KAJ1367883.1"/>
    <property type="molecule type" value="Genomic_DNA"/>
</dbReference>
<proteinExistence type="predicted"/>
<name>A0AAD5WFF6_PARTN</name>
<comment type="caution">
    <text evidence="2">The sequence shown here is derived from an EMBL/GenBank/DDBJ whole genome shotgun (WGS) entry which is preliminary data.</text>
</comment>
<organism evidence="2 3">
    <name type="scientific">Parelaphostrongylus tenuis</name>
    <name type="common">Meningeal worm</name>
    <dbReference type="NCBI Taxonomy" id="148309"/>
    <lineage>
        <taxon>Eukaryota</taxon>
        <taxon>Metazoa</taxon>
        <taxon>Ecdysozoa</taxon>
        <taxon>Nematoda</taxon>
        <taxon>Chromadorea</taxon>
        <taxon>Rhabditida</taxon>
        <taxon>Rhabditina</taxon>
        <taxon>Rhabditomorpha</taxon>
        <taxon>Strongyloidea</taxon>
        <taxon>Metastrongylidae</taxon>
        <taxon>Parelaphostrongylus</taxon>
    </lineage>
</organism>
<feature type="compositionally biased region" description="Polar residues" evidence="1">
    <location>
        <begin position="38"/>
        <end position="55"/>
    </location>
</feature>
<gene>
    <name evidence="2" type="ORF">KIN20_028902</name>
</gene>
<dbReference type="Proteomes" id="UP001196413">
    <property type="component" value="Unassembled WGS sequence"/>
</dbReference>
<keyword evidence="3" id="KW-1185">Reference proteome</keyword>
<evidence type="ECO:0000313" key="2">
    <source>
        <dbReference type="EMBL" id="KAJ1367883.1"/>
    </source>
</evidence>
<feature type="region of interest" description="Disordered" evidence="1">
    <location>
        <begin position="1"/>
        <end position="70"/>
    </location>
</feature>
<dbReference type="AlphaFoldDB" id="A0AAD5WFF6"/>
<sequence>MDLSDDQCSKDEATCPSMSSSTCEQFSELGPADFSIFSPHSQSSGPGRMSISINTPAEEHSPANTNTHTG</sequence>
<accession>A0AAD5WFF6</accession>
<reference evidence="2" key="1">
    <citation type="submission" date="2021-06" db="EMBL/GenBank/DDBJ databases">
        <title>Parelaphostrongylus tenuis whole genome reference sequence.</title>
        <authorList>
            <person name="Garwood T.J."/>
            <person name="Larsen P.A."/>
            <person name="Fountain-Jones N.M."/>
            <person name="Garbe J.R."/>
            <person name="Macchietto M.G."/>
            <person name="Kania S.A."/>
            <person name="Gerhold R.W."/>
            <person name="Richards J.E."/>
            <person name="Wolf T.M."/>
        </authorList>
    </citation>
    <scope>NUCLEOTIDE SEQUENCE</scope>
    <source>
        <strain evidence="2">MNPRO001-30</strain>
        <tissue evidence="2">Meninges</tissue>
    </source>
</reference>
<evidence type="ECO:0000256" key="1">
    <source>
        <dbReference type="SAM" id="MobiDB-lite"/>
    </source>
</evidence>